<keyword evidence="4" id="KW-0479">Metal-binding</keyword>
<organism evidence="11 12">
    <name type="scientific">Dreissena polymorpha</name>
    <name type="common">Zebra mussel</name>
    <name type="synonym">Mytilus polymorpha</name>
    <dbReference type="NCBI Taxonomy" id="45954"/>
    <lineage>
        <taxon>Eukaryota</taxon>
        <taxon>Metazoa</taxon>
        <taxon>Spiralia</taxon>
        <taxon>Lophotrochozoa</taxon>
        <taxon>Mollusca</taxon>
        <taxon>Bivalvia</taxon>
        <taxon>Autobranchia</taxon>
        <taxon>Heteroconchia</taxon>
        <taxon>Euheterodonta</taxon>
        <taxon>Imparidentia</taxon>
        <taxon>Neoheterodontei</taxon>
        <taxon>Myida</taxon>
        <taxon>Dreissenoidea</taxon>
        <taxon>Dreissenidae</taxon>
        <taxon>Dreissena</taxon>
    </lineage>
</organism>
<evidence type="ECO:0000256" key="7">
    <source>
        <dbReference type="ARBA" id="ARBA00023049"/>
    </source>
</evidence>
<keyword evidence="3" id="KW-0645">Protease</keyword>
<evidence type="ECO:0000256" key="6">
    <source>
        <dbReference type="ARBA" id="ARBA00022833"/>
    </source>
</evidence>
<sequence length="671" mass="74984">MDNKAYVNTNGDHGLATKPAAPETTFGSWKSRGDVKKVLIVISVVSVLAVVALVIALAVVASRKDDPLPEVCQTADCALAAARILENVDPKINPCDNFYLFACGAWKRKNVIPEDRSSQNVFGTLRDSVQVINKYLLEDTKMYHGIDAVQKAKDLYASCVDTATIETLGESVITPLMNEFGGWPVLGTNPGGNWNEGAFSLTRLLTSLVKYSNEPLISIYVSSDVKDSENHIIYLDQPEFGLPGRLYYLDPKLTHMRDAYVKLATAVAKLLGADNATAWADMGRMLELETDIANISMAAEDRRDNEALYNKMQIGQMAANLSQPASAAKIQFDWLQYIRGVLDLDGVKVAVNESEPVVVRAVPYFQKLFAVLEKYEKREIANYVVWAIMMNRINNLPKRFTDLVQDYNEVVFGQTTSRARWRQCEDYTVGQMGMAVGHMFVRETFDESAKAIALDMIDNIRNAFNELLDELDWMDGKTKVAAREKARVMKNWIGYPDDVIAPEKINKLYENVTIVKDKYFENVLNNLKGAAVVGLRPLREKYDKNVWTTPPSTVNAFYNSILNAIMFPAGILQPPFYSKHQPKSMNFGGIGVVIGHEITHGFDDRGRQYDKDGNLAHWWDETIIGKFKAKAQCIVNQYGNFTVSEANLNVNGINTQGENIADNGGLKQSFR</sequence>
<evidence type="ECO:0000259" key="10">
    <source>
        <dbReference type="Pfam" id="PF05649"/>
    </source>
</evidence>
<evidence type="ECO:0000256" key="2">
    <source>
        <dbReference type="ARBA" id="ARBA00007357"/>
    </source>
</evidence>
<feature type="non-terminal residue" evidence="11">
    <location>
        <position position="671"/>
    </location>
</feature>
<comment type="caution">
    <text evidence="11">The sequence shown here is derived from an EMBL/GenBank/DDBJ whole genome shotgun (WGS) entry which is preliminary data.</text>
</comment>
<keyword evidence="7" id="KW-0482">Metalloprotease</keyword>
<dbReference type="PANTHER" id="PTHR11733:SF167">
    <property type="entry name" value="FI17812P1-RELATED"/>
    <property type="match status" value="1"/>
</dbReference>
<evidence type="ECO:0000313" key="11">
    <source>
        <dbReference type="EMBL" id="KAH3827475.1"/>
    </source>
</evidence>
<feature type="domain" description="Peptidase M13 C-terminal" evidence="9">
    <location>
        <begin position="555"/>
        <end position="671"/>
    </location>
</feature>
<dbReference type="GO" id="GO:0005886">
    <property type="term" value="C:plasma membrane"/>
    <property type="evidence" value="ECO:0007669"/>
    <property type="project" value="TreeGrafter"/>
</dbReference>
<dbReference type="InterPro" id="IPR018497">
    <property type="entry name" value="Peptidase_M13_C"/>
</dbReference>
<keyword evidence="8" id="KW-1133">Transmembrane helix</keyword>
<dbReference type="PANTHER" id="PTHR11733">
    <property type="entry name" value="ZINC METALLOPROTEASE FAMILY M13 NEPRILYSIN-RELATED"/>
    <property type="match status" value="1"/>
</dbReference>
<evidence type="ECO:0000313" key="12">
    <source>
        <dbReference type="Proteomes" id="UP000828390"/>
    </source>
</evidence>
<dbReference type="PROSITE" id="PS51885">
    <property type="entry name" value="NEPRILYSIN"/>
    <property type="match status" value="1"/>
</dbReference>
<evidence type="ECO:0000256" key="5">
    <source>
        <dbReference type="ARBA" id="ARBA00022801"/>
    </source>
</evidence>
<dbReference type="GO" id="GO:0046872">
    <property type="term" value="F:metal ion binding"/>
    <property type="evidence" value="ECO:0007669"/>
    <property type="project" value="UniProtKB-KW"/>
</dbReference>
<reference evidence="11" key="2">
    <citation type="submission" date="2020-11" db="EMBL/GenBank/DDBJ databases">
        <authorList>
            <person name="McCartney M.A."/>
            <person name="Auch B."/>
            <person name="Kono T."/>
            <person name="Mallez S."/>
            <person name="Becker A."/>
            <person name="Gohl D.M."/>
            <person name="Silverstein K.A.T."/>
            <person name="Koren S."/>
            <person name="Bechman K.B."/>
            <person name="Herman A."/>
            <person name="Abrahante J.E."/>
            <person name="Garbe J."/>
        </authorList>
    </citation>
    <scope>NUCLEOTIDE SEQUENCE</scope>
    <source>
        <strain evidence="11">Duluth1</strain>
        <tissue evidence="11">Whole animal</tissue>
    </source>
</reference>
<comment type="similarity">
    <text evidence="2">Belongs to the peptidase M13 family.</text>
</comment>
<dbReference type="Proteomes" id="UP000828390">
    <property type="component" value="Unassembled WGS sequence"/>
</dbReference>
<comment type="cofactor">
    <cofactor evidence="1">
        <name>Zn(2+)</name>
        <dbReference type="ChEBI" id="CHEBI:29105"/>
    </cofactor>
</comment>
<name>A0A9D4H4M1_DREPO</name>
<accession>A0A9D4H4M1</accession>
<dbReference type="Gene3D" id="1.10.1380.10">
    <property type="entry name" value="Neutral endopeptidase , domain2"/>
    <property type="match status" value="1"/>
</dbReference>
<keyword evidence="12" id="KW-1185">Reference proteome</keyword>
<dbReference type="CDD" id="cd08662">
    <property type="entry name" value="M13"/>
    <property type="match status" value="1"/>
</dbReference>
<dbReference type="EMBL" id="JAIWYP010000005">
    <property type="protein sequence ID" value="KAH3827475.1"/>
    <property type="molecule type" value="Genomic_DNA"/>
</dbReference>
<evidence type="ECO:0000259" key="9">
    <source>
        <dbReference type="Pfam" id="PF01431"/>
    </source>
</evidence>
<dbReference type="InterPro" id="IPR024079">
    <property type="entry name" value="MetalloPept_cat_dom_sf"/>
</dbReference>
<dbReference type="Pfam" id="PF01431">
    <property type="entry name" value="Peptidase_M13"/>
    <property type="match status" value="1"/>
</dbReference>
<dbReference type="InterPro" id="IPR008753">
    <property type="entry name" value="Peptidase_M13_N"/>
</dbReference>
<reference evidence="11" key="1">
    <citation type="journal article" date="2019" name="bioRxiv">
        <title>The Genome of the Zebra Mussel, Dreissena polymorpha: A Resource for Invasive Species Research.</title>
        <authorList>
            <person name="McCartney M.A."/>
            <person name="Auch B."/>
            <person name="Kono T."/>
            <person name="Mallez S."/>
            <person name="Zhang Y."/>
            <person name="Obille A."/>
            <person name="Becker A."/>
            <person name="Abrahante J.E."/>
            <person name="Garbe J."/>
            <person name="Badalamenti J.P."/>
            <person name="Herman A."/>
            <person name="Mangelson H."/>
            <person name="Liachko I."/>
            <person name="Sullivan S."/>
            <person name="Sone E.D."/>
            <person name="Koren S."/>
            <person name="Silverstein K.A.T."/>
            <person name="Beckman K.B."/>
            <person name="Gohl D.M."/>
        </authorList>
    </citation>
    <scope>NUCLEOTIDE SEQUENCE</scope>
    <source>
        <strain evidence="11">Duluth1</strain>
        <tissue evidence="11">Whole animal</tissue>
    </source>
</reference>
<evidence type="ECO:0000256" key="1">
    <source>
        <dbReference type="ARBA" id="ARBA00001947"/>
    </source>
</evidence>
<dbReference type="AlphaFoldDB" id="A0A9D4H4M1"/>
<feature type="transmembrane region" description="Helical" evidence="8">
    <location>
        <begin position="38"/>
        <end position="61"/>
    </location>
</feature>
<keyword evidence="8" id="KW-0472">Membrane</keyword>
<dbReference type="InterPro" id="IPR042089">
    <property type="entry name" value="Peptidase_M13_dom_2"/>
</dbReference>
<dbReference type="GO" id="GO:0004222">
    <property type="term" value="F:metalloendopeptidase activity"/>
    <property type="evidence" value="ECO:0007669"/>
    <property type="project" value="InterPro"/>
</dbReference>
<evidence type="ECO:0000256" key="4">
    <source>
        <dbReference type="ARBA" id="ARBA00022723"/>
    </source>
</evidence>
<feature type="domain" description="Peptidase M13 N-terminal" evidence="10">
    <location>
        <begin position="94"/>
        <end position="496"/>
    </location>
</feature>
<protein>
    <submittedName>
        <fullName evidence="11">Uncharacterized protein</fullName>
    </submittedName>
</protein>
<gene>
    <name evidence="11" type="ORF">DPMN_129412</name>
</gene>
<dbReference type="SUPFAM" id="SSF55486">
    <property type="entry name" value="Metalloproteases ('zincins'), catalytic domain"/>
    <property type="match status" value="1"/>
</dbReference>
<dbReference type="Pfam" id="PF05649">
    <property type="entry name" value="Peptidase_M13_N"/>
    <property type="match status" value="1"/>
</dbReference>
<dbReference type="GO" id="GO:0016485">
    <property type="term" value="P:protein processing"/>
    <property type="evidence" value="ECO:0007669"/>
    <property type="project" value="TreeGrafter"/>
</dbReference>
<dbReference type="InterPro" id="IPR000718">
    <property type="entry name" value="Peptidase_M13"/>
</dbReference>
<keyword evidence="5" id="KW-0378">Hydrolase</keyword>
<keyword evidence="6" id="KW-0862">Zinc</keyword>
<dbReference type="Gene3D" id="3.40.390.10">
    <property type="entry name" value="Collagenase (Catalytic Domain)"/>
    <property type="match status" value="1"/>
</dbReference>
<proteinExistence type="inferred from homology"/>
<keyword evidence="8" id="KW-0812">Transmembrane</keyword>
<evidence type="ECO:0000256" key="8">
    <source>
        <dbReference type="SAM" id="Phobius"/>
    </source>
</evidence>
<dbReference type="PRINTS" id="PR00786">
    <property type="entry name" value="NEPRILYSIN"/>
</dbReference>
<evidence type="ECO:0000256" key="3">
    <source>
        <dbReference type="ARBA" id="ARBA00022670"/>
    </source>
</evidence>